<name>A0A6N4RFE3_BLAVI</name>
<proteinExistence type="predicted"/>
<gene>
    <name evidence="2" type="ORF">DI628_03970</name>
</gene>
<evidence type="ECO:0000313" key="2">
    <source>
        <dbReference type="EMBL" id="TKW61784.1"/>
    </source>
</evidence>
<feature type="region of interest" description="Disordered" evidence="1">
    <location>
        <begin position="15"/>
        <end position="34"/>
    </location>
</feature>
<sequence length="82" mass="9165">MTLLARVLAGKLLKKERPPASDLSQKQNHPLTGKCHRQTAAQGDEAFAPIEMEKMSDYDSLLDSRHHKHSIFLVNVPKTCAL</sequence>
<accession>A0A6N4RFE3</accession>
<evidence type="ECO:0000256" key="1">
    <source>
        <dbReference type="SAM" id="MobiDB-lite"/>
    </source>
</evidence>
<protein>
    <submittedName>
        <fullName evidence="2">Uncharacterized protein</fullName>
    </submittedName>
</protein>
<reference evidence="2 3" key="1">
    <citation type="journal article" date="2017" name="Nat. Commun.">
        <title>In situ click chemistry generation of cyclooxygenase-2 inhibitors.</title>
        <authorList>
            <person name="Bhardwaj A."/>
            <person name="Kaur J."/>
            <person name="Wuest M."/>
            <person name="Wuest F."/>
        </authorList>
    </citation>
    <scope>NUCLEOTIDE SEQUENCE [LARGE SCALE GENOMIC DNA]</scope>
    <source>
        <strain evidence="2">S2_018_000_R2_106</strain>
    </source>
</reference>
<dbReference type="EMBL" id="VAFM01000001">
    <property type="protein sequence ID" value="TKW61784.1"/>
    <property type="molecule type" value="Genomic_DNA"/>
</dbReference>
<dbReference type="Proteomes" id="UP000320948">
    <property type="component" value="Unassembled WGS sequence"/>
</dbReference>
<evidence type="ECO:0000313" key="3">
    <source>
        <dbReference type="Proteomes" id="UP000320948"/>
    </source>
</evidence>
<comment type="caution">
    <text evidence="2">The sequence shown here is derived from an EMBL/GenBank/DDBJ whole genome shotgun (WGS) entry which is preliminary data.</text>
</comment>
<organism evidence="2 3">
    <name type="scientific">Blastochloris viridis</name>
    <name type="common">Rhodopseudomonas viridis</name>
    <dbReference type="NCBI Taxonomy" id="1079"/>
    <lineage>
        <taxon>Bacteria</taxon>
        <taxon>Pseudomonadati</taxon>
        <taxon>Pseudomonadota</taxon>
        <taxon>Alphaproteobacteria</taxon>
        <taxon>Hyphomicrobiales</taxon>
        <taxon>Blastochloridaceae</taxon>
        <taxon>Blastochloris</taxon>
    </lineage>
</organism>
<dbReference type="AlphaFoldDB" id="A0A6N4RFE3"/>